<proteinExistence type="predicted"/>
<reference evidence="1" key="2">
    <citation type="submission" date="2020-05" db="UniProtKB">
        <authorList>
            <consortium name="EnsemblMetazoa"/>
        </authorList>
    </citation>
    <scope>IDENTIFICATION</scope>
    <source>
        <strain evidence="1">MINIMUS1</strain>
    </source>
</reference>
<dbReference type="EnsemblMetazoa" id="AMIN014704-RA">
    <property type="protein sequence ID" value="AMIN014704-PA"/>
    <property type="gene ID" value="AMIN014704"/>
</dbReference>
<evidence type="ECO:0000313" key="1">
    <source>
        <dbReference type="EnsemblMetazoa" id="AMIN014704-PA"/>
    </source>
</evidence>
<accession>A0A182WPW6</accession>
<keyword evidence="2" id="KW-1185">Reference proteome</keyword>
<dbReference type="VEuPathDB" id="VectorBase:AMIN014704"/>
<protein>
    <submittedName>
        <fullName evidence="1">Uncharacterized protein</fullName>
    </submittedName>
</protein>
<organism evidence="1 2">
    <name type="scientific">Anopheles minimus</name>
    <dbReference type="NCBI Taxonomy" id="112268"/>
    <lineage>
        <taxon>Eukaryota</taxon>
        <taxon>Metazoa</taxon>
        <taxon>Ecdysozoa</taxon>
        <taxon>Arthropoda</taxon>
        <taxon>Hexapoda</taxon>
        <taxon>Insecta</taxon>
        <taxon>Pterygota</taxon>
        <taxon>Neoptera</taxon>
        <taxon>Endopterygota</taxon>
        <taxon>Diptera</taxon>
        <taxon>Nematocera</taxon>
        <taxon>Culicoidea</taxon>
        <taxon>Culicidae</taxon>
        <taxon>Anophelinae</taxon>
        <taxon>Anopheles</taxon>
    </lineage>
</organism>
<name>A0A182WPW6_9DIPT</name>
<evidence type="ECO:0000313" key="2">
    <source>
        <dbReference type="Proteomes" id="UP000075920"/>
    </source>
</evidence>
<dbReference type="AlphaFoldDB" id="A0A182WPW6"/>
<dbReference type="Proteomes" id="UP000075920">
    <property type="component" value="Unassembled WGS sequence"/>
</dbReference>
<sequence>MCNVQSKLQIVEAVLFVRVCVRLLRSEQMCSMCVVFIHGCILCKIVIPSNRDALVISDRLSFTRAV</sequence>
<reference evidence="2" key="1">
    <citation type="submission" date="2013-03" db="EMBL/GenBank/DDBJ databases">
        <title>The Genome Sequence of Anopheles minimus MINIMUS1.</title>
        <authorList>
            <consortium name="The Broad Institute Genomics Platform"/>
            <person name="Neafsey D.E."/>
            <person name="Walton C."/>
            <person name="Walker B."/>
            <person name="Young S.K."/>
            <person name="Zeng Q."/>
            <person name="Gargeya S."/>
            <person name="Fitzgerald M."/>
            <person name="Haas B."/>
            <person name="Abouelleil A."/>
            <person name="Allen A.W."/>
            <person name="Alvarado L."/>
            <person name="Arachchi H.M."/>
            <person name="Berlin A.M."/>
            <person name="Chapman S.B."/>
            <person name="Gainer-Dewar J."/>
            <person name="Goldberg J."/>
            <person name="Griggs A."/>
            <person name="Gujja S."/>
            <person name="Hansen M."/>
            <person name="Howarth C."/>
            <person name="Imamovic A."/>
            <person name="Ireland A."/>
            <person name="Larimer J."/>
            <person name="McCowan C."/>
            <person name="Murphy C."/>
            <person name="Pearson M."/>
            <person name="Poon T.W."/>
            <person name="Priest M."/>
            <person name="Roberts A."/>
            <person name="Saif S."/>
            <person name="Shea T."/>
            <person name="Sisk P."/>
            <person name="Sykes S."/>
            <person name="Wortman J."/>
            <person name="Nusbaum C."/>
            <person name="Birren B."/>
        </authorList>
    </citation>
    <scope>NUCLEOTIDE SEQUENCE [LARGE SCALE GENOMIC DNA]</scope>
    <source>
        <strain evidence="2">MINIMUS1</strain>
    </source>
</reference>